<reference evidence="3 4" key="1">
    <citation type="submission" date="2024-01" db="EMBL/GenBank/DDBJ databases">
        <title>Genome assemblies of Stephania.</title>
        <authorList>
            <person name="Yang L."/>
        </authorList>
    </citation>
    <scope>NUCLEOTIDE SEQUENCE [LARGE SCALE GENOMIC DNA]</scope>
    <source>
        <strain evidence="3">JXDWG</strain>
        <tissue evidence="3">Leaf</tissue>
    </source>
</reference>
<dbReference type="SMART" id="SM00777">
    <property type="entry name" value="Mad3_BUB1_I"/>
    <property type="match status" value="1"/>
</dbReference>
<evidence type="ECO:0000313" key="3">
    <source>
        <dbReference type="EMBL" id="KAK9159159.1"/>
    </source>
</evidence>
<comment type="caution">
    <text evidence="3">The sequence shown here is derived from an EMBL/GenBank/DDBJ whole genome shotgun (WGS) entry which is preliminary data.</text>
</comment>
<feature type="region of interest" description="Disordered" evidence="1">
    <location>
        <begin position="157"/>
        <end position="238"/>
    </location>
</feature>
<evidence type="ECO:0000256" key="1">
    <source>
        <dbReference type="SAM" id="MobiDB-lite"/>
    </source>
</evidence>
<evidence type="ECO:0000313" key="4">
    <source>
        <dbReference type="Proteomes" id="UP001419268"/>
    </source>
</evidence>
<dbReference type="Proteomes" id="UP001419268">
    <property type="component" value="Unassembled WGS sequence"/>
</dbReference>
<accession>A0AAP0PYG6</accession>
<dbReference type="FunFam" id="1.25.40.430:FF:000005">
    <property type="entry name" value="Mad3/BUB1 homology region 1"/>
    <property type="match status" value="1"/>
</dbReference>
<dbReference type="PROSITE" id="PS51489">
    <property type="entry name" value="BUB1_N"/>
    <property type="match status" value="1"/>
</dbReference>
<feature type="domain" description="BUB1 N-terminal" evidence="2">
    <location>
        <begin position="15"/>
        <end position="178"/>
    </location>
</feature>
<dbReference type="InterPro" id="IPR015661">
    <property type="entry name" value="Bub1/Mad3"/>
</dbReference>
<organism evidence="3 4">
    <name type="scientific">Stephania cephalantha</name>
    <dbReference type="NCBI Taxonomy" id="152367"/>
    <lineage>
        <taxon>Eukaryota</taxon>
        <taxon>Viridiplantae</taxon>
        <taxon>Streptophyta</taxon>
        <taxon>Embryophyta</taxon>
        <taxon>Tracheophyta</taxon>
        <taxon>Spermatophyta</taxon>
        <taxon>Magnoliopsida</taxon>
        <taxon>Ranunculales</taxon>
        <taxon>Menispermaceae</taxon>
        <taxon>Menispermoideae</taxon>
        <taxon>Cissampelideae</taxon>
        <taxon>Stephania</taxon>
    </lineage>
</organism>
<dbReference type="Gene3D" id="1.25.40.430">
    <property type="match status" value="1"/>
</dbReference>
<evidence type="ECO:0000259" key="2">
    <source>
        <dbReference type="PROSITE" id="PS51489"/>
    </source>
</evidence>
<dbReference type="GO" id="GO:0007094">
    <property type="term" value="P:mitotic spindle assembly checkpoint signaling"/>
    <property type="evidence" value="ECO:0007669"/>
    <property type="project" value="InterPro"/>
</dbReference>
<gene>
    <name evidence="3" type="ORF">Scep_005733</name>
</gene>
<dbReference type="Pfam" id="PF08311">
    <property type="entry name" value="Mad3_BUB1_I"/>
    <property type="match status" value="1"/>
</dbReference>
<dbReference type="PANTHER" id="PTHR14030:SF2">
    <property type="entry name" value="OS11G0128700 PROTEIN"/>
    <property type="match status" value="1"/>
</dbReference>
<sequence length="603" mass="68153">MADETHTHDHLFSSLISDIKTYTGKDPLLPWLRGIRKIGDSLPPPLLREKLPRFLQKCAQSFQSDRRYRNDLRYVRVWIQLLDFVDDPKPVLRAMEANRIGKKQALFYQAYSLYYEKLKRFEEAEKMYHLGVQNFAEPAVELQKSYEQFLHRVEQHKKRKSRRLEGRAAMTSRRNFSSDKIAGEMSKDAGHLKEPDTSLPERHGHPKFEIFSSNTRGKSSEVVSKPSGNKDVTGAPTLSSSLKQADNIAAESSRMFNEETVFVKFVDKAIDGRSEAEDACHHGLVDPTVNLKEAMNAINNMFREPLELEPINRQKSQKSSAKVDKRVSTGLEVFVDESFDNGRHSSGHNKENGGARTDSRFVHPSKLVSVKKHKTETATEVQEGFKIFVDDENGSDYDGGNDENVSPNIQYPSELSSQHVGSFVFPIPNDLQSTGSDVSKSRSSPNLKLREETVVGRFVGSAILDDPVVENACHHGLVEPTINMKEAMDAINNMFGKPIDFVRMGRPKKQSKSIDRKKVTGGFSILADEDVETQQLSILADEDVETQQLSILADEDVKTRKYPKSSFHLTNRMGSGCDFNEPTVFTREAMDDINEMFGRPLDF</sequence>
<dbReference type="GO" id="GO:0051754">
    <property type="term" value="P:meiotic sister chromatid cohesion, centromeric"/>
    <property type="evidence" value="ECO:0007669"/>
    <property type="project" value="TreeGrafter"/>
</dbReference>
<protein>
    <recommendedName>
        <fullName evidence="2">BUB1 N-terminal domain-containing protein</fullName>
    </recommendedName>
</protein>
<feature type="compositionally biased region" description="Basic and acidic residues" evidence="1">
    <location>
        <begin position="340"/>
        <end position="359"/>
    </location>
</feature>
<proteinExistence type="predicted"/>
<dbReference type="InterPro" id="IPR013212">
    <property type="entry name" value="Mad3/Bub1_I"/>
</dbReference>
<feature type="region of interest" description="Disordered" evidence="1">
    <location>
        <begin position="339"/>
        <end position="359"/>
    </location>
</feature>
<name>A0AAP0PYG6_9MAGN</name>
<dbReference type="PANTHER" id="PTHR14030">
    <property type="entry name" value="MITOTIC CHECKPOINT SERINE/THREONINE-PROTEIN KINASE BUB1"/>
    <property type="match status" value="1"/>
</dbReference>
<dbReference type="EMBL" id="JBBNAG010000002">
    <property type="protein sequence ID" value="KAK9159159.1"/>
    <property type="molecule type" value="Genomic_DNA"/>
</dbReference>
<feature type="compositionally biased region" description="Basic and acidic residues" evidence="1">
    <location>
        <begin position="181"/>
        <end position="208"/>
    </location>
</feature>
<keyword evidence="4" id="KW-1185">Reference proteome</keyword>
<dbReference type="GO" id="GO:0004672">
    <property type="term" value="F:protein kinase activity"/>
    <property type="evidence" value="ECO:0007669"/>
    <property type="project" value="TreeGrafter"/>
</dbReference>
<dbReference type="AlphaFoldDB" id="A0AAP0PYG6"/>